<dbReference type="PROSITE" id="PS50283">
    <property type="entry name" value="NA_SOLUT_SYMP_3"/>
    <property type="match status" value="1"/>
</dbReference>
<feature type="transmembrane region" description="Helical" evidence="12">
    <location>
        <begin position="424"/>
        <end position="442"/>
    </location>
</feature>
<feature type="transmembrane region" description="Helical" evidence="12">
    <location>
        <begin position="311"/>
        <end position="329"/>
    </location>
</feature>
<protein>
    <submittedName>
        <fullName evidence="13">Sodium:solute symporter family protein</fullName>
    </submittedName>
</protein>
<dbReference type="AlphaFoldDB" id="A0A1G9YIS3"/>
<feature type="transmembrane region" description="Helical" evidence="12">
    <location>
        <begin position="153"/>
        <end position="176"/>
    </location>
</feature>
<accession>A0A1G9YIS3</accession>
<keyword evidence="10" id="KW-0739">Sodium transport</keyword>
<keyword evidence="5 12" id="KW-0812">Transmembrane</keyword>
<keyword evidence="8" id="KW-0406">Ion transport</keyword>
<dbReference type="GO" id="GO:0006814">
    <property type="term" value="P:sodium ion transport"/>
    <property type="evidence" value="ECO:0007669"/>
    <property type="project" value="UniProtKB-KW"/>
</dbReference>
<feature type="transmembrane region" description="Helical" evidence="12">
    <location>
        <begin position="6"/>
        <end position="24"/>
    </location>
</feature>
<keyword evidence="14" id="KW-1185">Reference proteome</keyword>
<keyword evidence="4" id="KW-1003">Cell membrane</keyword>
<feature type="transmembrane region" description="Helical" evidence="12">
    <location>
        <begin position="123"/>
        <end position="147"/>
    </location>
</feature>
<dbReference type="CDD" id="cd11477">
    <property type="entry name" value="SLC5sbd_u1"/>
    <property type="match status" value="1"/>
</dbReference>
<dbReference type="Pfam" id="PF00474">
    <property type="entry name" value="SSF"/>
    <property type="match status" value="1"/>
</dbReference>
<dbReference type="InterPro" id="IPR051163">
    <property type="entry name" value="Sodium:Solute_Symporter_SSF"/>
</dbReference>
<dbReference type="STRING" id="459525.SAMN04488137_3462"/>
<feature type="transmembrane region" description="Helical" evidence="12">
    <location>
        <begin position="448"/>
        <end position="469"/>
    </location>
</feature>
<evidence type="ECO:0000256" key="2">
    <source>
        <dbReference type="ARBA" id="ARBA00006434"/>
    </source>
</evidence>
<feature type="transmembrane region" description="Helical" evidence="12">
    <location>
        <begin position="389"/>
        <end position="412"/>
    </location>
</feature>
<organism evidence="13 14">
    <name type="scientific">Fictibacillus solisalsi</name>
    <dbReference type="NCBI Taxonomy" id="459525"/>
    <lineage>
        <taxon>Bacteria</taxon>
        <taxon>Bacillati</taxon>
        <taxon>Bacillota</taxon>
        <taxon>Bacilli</taxon>
        <taxon>Bacillales</taxon>
        <taxon>Fictibacillaceae</taxon>
        <taxon>Fictibacillus</taxon>
    </lineage>
</organism>
<dbReference type="GO" id="GO:0005886">
    <property type="term" value="C:plasma membrane"/>
    <property type="evidence" value="ECO:0007669"/>
    <property type="project" value="UniProtKB-SubCell"/>
</dbReference>
<dbReference type="InterPro" id="IPR001734">
    <property type="entry name" value="Na/solute_symporter"/>
</dbReference>
<feature type="transmembrane region" description="Helical" evidence="12">
    <location>
        <begin position="73"/>
        <end position="93"/>
    </location>
</feature>
<reference evidence="14" key="1">
    <citation type="submission" date="2016-10" db="EMBL/GenBank/DDBJ databases">
        <authorList>
            <person name="Varghese N."/>
            <person name="Submissions S."/>
        </authorList>
    </citation>
    <scope>NUCLEOTIDE SEQUENCE [LARGE SCALE GENOMIC DNA]</scope>
    <source>
        <strain evidence="14">CGMCC 1.6854</strain>
    </source>
</reference>
<proteinExistence type="inferred from homology"/>
<dbReference type="OrthoDB" id="9789704at2"/>
<feature type="transmembrane region" description="Helical" evidence="12">
    <location>
        <begin position="183"/>
        <end position="202"/>
    </location>
</feature>
<evidence type="ECO:0000256" key="10">
    <source>
        <dbReference type="ARBA" id="ARBA00023201"/>
    </source>
</evidence>
<keyword evidence="7" id="KW-0915">Sodium</keyword>
<feature type="transmembrane region" description="Helical" evidence="12">
    <location>
        <begin position="269"/>
        <end position="291"/>
    </location>
</feature>
<dbReference type="Proteomes" id="UP000199544">
    <property type="component" value="Unassembled WGS sequence"/>
</dbReference>
<evidence type="ECO:0000256" key="9">
    <source>
        <dbReference type="ARBA" id="ARBA00023136"/>
    </source>
</evidence>
<feature type="transmembrane region" description="Helical" evidence="12">
    <location>
        <begin position="363"/>
        <end position="383"/>
    </location>
</feature>
<dbReference type="EMBL" id="FNHW01000001">
    <property type="protein sequence ID" value="SDN08940.1"/>
    <property type="molecule type" value="Genomic_DNA"/>
</dbReference>
<evidence type="ECO:0000313" key="14">
    <source>
        <dbReference type="Proteomes" id="UP000199544"/>
    </source>
</evidence>
<keyword evidence="3" id="KW-0813">Transport</keyword>
<dbReference type="InterPro" id="IPR038377">
    <property type="entry name" value="Na/Glc_symporter_sf"/>
</dbReference>
<dbReference type="PANTHER" id="PTHR42985:SF40">
    <property type="entry name" value="LD47995P-RELATED"/>
    <property type="match status" value="1"/>
</dbReference>
<dbReference type="RefSeq" id="WP_090236257.1">
    <property type="nucleotide sequence ID" value="NZ_FNHW01000001.1"/>
</dbReference>
<dbReference type="PANTHER" id="PTHR42985">
    <property type="entry name" value="SODIUM-COUPLED MONOCARBOXYLATE TRANSPORTER"/>
    <property type="match status" value="1"/>
</dbReference>
<evidence type="ECO:0000313" key="13">
    <source>
        <dbReference type="EMBL" id="SDN08940.1"/>
    </source>
</evidence>
<dbReference type="Gene3D" id="1.20.1730.10">
    <property type="entry name" value="Sodium/glucose cotransporter"/>
    <property type="match status" value="1"/>
</dbReference>
<keyword evidence="6 12" id="KW-1133">Transmembrane helix</keyword>
<evidence type="ECO:0000256" key="8">
    <source>
        <dbReference type="ARBA" id="ARBA00023065"/>
    </source>
</evidence>
<comment type="subcellular location">
    <subcellularLocation>
        <location evidence="1">Cell membrane</location>
        <topology evidence="1">Multi-pass membrane protein</topology>
    </subcellularLocation>
</comment>
<evidence type="ECO:0000256" key="3">
    <source>
        <dbReference type="ARBA" id="ARBA00022448"/>
    </source>
</evidence>
<evidence type="ECO:0000256" key="12">
    <source>
        <dbReference type="SAM" id="Phobius"/>
    </source>
</evidence>
<keyword evidence="9 12" id="KW-0472">Membrane</keyword>
<evidence type="ECO:0000256" key="7">
    <source>
        <dbReference type="ARBA" id="ARBA00023053"/>
    </source>
</evidence>
<dbReference type="GO" id="GO:0015293">
    <property type="term" value="F:symporter activity"/>
    <property type="evidence" value="ECO:0007669"/>
    <property type="project" value="TreeGrafter"/>
</dbReference>
<evidence type="ECO:0000256" key="1">
    <source>
        <dbReference type="ARBA" id="ARBA00004651"/>
    </source>
</evidence>
<name>A0A1G9YIS3_9BACL</name>
<feature type="transmembrane region" description="Helical" evidence="12">
    <location>
        <begin position="230"/>
        <end position="248"/>
    </location>
</feature>
<evidence type="ECO:0000256" key="6">
    <source>
        <dbReference type="ARBA" id="ARBA00022989"/>
    </source>
</evidence>
<evidence type="ECO:0000256" key="4">
    <source>
        <dbReference type="ARBA" id="ARBA00022475"/>
    </source>
</evidence>
<evidence type="ECO:0000256" key="5">
    <source>
        <dbReference type="ARBA" id="ARBA00022692"/>
    </source>
</evidence>
<gene>
    <name evidence="13" type="ORF">SAMN04488137_3462</name>
</gene>
<comment type="similarity">
    <text evidence="2 11">Belongs to the sodium:solute symporter (SSF) (TC 2.A.21) family.</text>
</comment>
<evidence type="ECO:0000256" key="11">
    <source>
        <dbReference type="RuleBase" id="RU362091"/>
    </source>
</evidence>
<sequence length="502" mass="54290">MHFLDWLVLGLFFIVMLIIGFWSFKMVKGSEDYFVAGGKMPWWLSGISHHVSGHSGAVFVAYAGLAYTQGVSLYFWWALPIFVACTIGAYLFAPRWSRLRSTLNIESPTEYLALRYNIPTQQVIAWSGVLLKLFDVGAKWAAIGILLNVFTGIPIMTGVLISGLISLVYITVGGLWADVLNDFVQFVVQLLGGIVMFIVVMIKLGGPSSFTGIWDQLPAANSDPFREPYTAGYVIIYAFIVLLSYNGGTWNLATRFISSPSGKEAKKSSLLSAILYLVWPIILFFPMWAAPLILPNLKDPTQSYALLTQELLPQGLVGLVLASLFAATMSMTSSDSNTIASVITRDILPVMSKRFVGMSQKRALKIARITTLLFTALTLVVAINSDMFGGVIGLLITWFAALVGPVSIPMLFGLLPAFKHCGPVAAIVSIAAGLAGFVVVNYGLDVSLAVQVGTPVLISFITYSAVGWLNRNQPVSSDVGDLLASLNGKEKDKTGDGSDLAL</sequence>